<feature type="transmembrane region" description="Helical" evidence="7">
    <location>
        <begin position="385"/>
        <end position="404"/>
    </location>
</feature>
<evidence type="ECO:0000256" key="2">
    <source>
        <dbReference type="ARBA" id="ARBA00009025"/>
    </source>
</evidence>
<dbReference type="PANTHER" id="PTHR43507">
    <property type="entry name" value="NADH-UBIQUINONE OXIDOREDUCTASE CHAIN 4"/>
    <property type="match status" value="1"/>
</dbReference>
<evidence type="ECO:0000256" key="1">
    <source>
        <dbReference type="ARBA" id="ARBA00004127"/>
    </source>
</evidence>
<keyword evidence="5 7" id="KW-0472">Membrane</keyword>
<evidence type="ECO:0000313" key="10">
    <source>
        <dbReference type="Proteomes" id="UP000650511"/>
    </source>
</evidence>
<evidence type="ECO:0000256" key="6">
    <source>
        <dbReference type="RuleBase" id="RU000320"/>
    </source>
</evidence>
<dbReference type="AlphaFoldDB" id="A0A8J3AD80"/>
<dbReference type="GO" id="GO:0048039">
    <property type="term" value="F:ubiquinone binding"/>
    <property type="evidence" value="ECO:0007669"/>
    <property type="project" value="TreeGrafter"/>
</dbReference>
<feature type="transmembrane region" description="Helical" evidence="7">
    <location>
        <begin position="424"/>
        <end position="449"/>
    </location>
</feature>
<accession>A0A8J3AD80</accession>
<proteinExistence type="inferred from homology"/>
<dbReference type="GO" id="GO:0042773">
    <property type="term" value="P:ATP synthesis coupled electron transport"/>
    <property type="evidence" value="ECO:0007669"/>
    <property type="project" value="InterPro"/>
</dbReference>
<gene>
    <name evidence="9" type="ORF">GCM10011354_15730</name>
</gene>
<dbReference type="PRINTS" id="PR01437">
    <property type="entry name" value="NUOXDRDTASE4"/>
</dbReference>
<feature type="transmembrane region" description="Helical" evidence="7">
    <location>
        <begin position="38"/>
        <end position="57"/>
    </location>
</feature>
<feature type="transmembrane region" description="Helical" evidence="7">
    <location>
        <begin position="283"/>
        <end position="304"/>
    </location>
</feature>
<feature type="transmembrane region" description="Helical" evidence="7">
    <location>
        <begin position="205"/>
        <end position="230"/>
    </location>
</feature>
<dbReference type="GO" id="GO:0016020">
    <property type="term" value="C:membrane"/>
    <property type="evidence" value="ECO:0007669"/>
    <property type="project" value="UniProtKB-SubCell"/>
</dbReference>
<organism evidence="9 10">
    <name type="scientific">Egicoccus halophilus</name>
    <dbReference type="NCBI Taxonomy" id="1670830"/>
    <lineage>
        <taxon>Bacteria</taxon>
        <taxon>Bacillati</taxon>
        <taxon>Actinomycetota</taxon>
        <taxon>Nitriliruptoria</taxon>
        <taxon>Egicoccales</taxon>
        <taxon>Egicoccaceae</taxon>
        <taxon>Egicoccus</taxon>
    </lineage>
</organism>
<feature type="domain" description="NADH:quinone oxidoreductase/Mrp antiporter transmembrane" evidence="8">
    <location>
        <begin position="138"/>
        <end position="414"/>
    </location>
</feature>
<evidence type="ECO:0000256" key="5">
    <source>
        <dbReference type="ARBA" id="ARBA00023136"/>
    </source>
</evidence>
<feature type="transmembrane region" description="Helical" evidence="7">
    <location>
        <begin position="173"/>
        <end position="193"/>
    </location>
</feature>
<comment type="caution">
    <text evidence="9">The sequence shown here is derived from an EMBL/GenBank/DDBJ whole genome shotgun (WGS) entry which is preliminary data.</text>
</comment>
<feature type="transmembrane region" description="Helical" evidence="7">
    <location>
        <begin position="335"/>
        <end position="356"/>
    </location>
</feature>
<dbReference type="NCBIfam" id="TIGR01972">
    <property type="entry name" value="NDH_I_M"/>
    <property type="match status" value="1"/>
</dbReference>
<keyword evidence="3 6" id="KW-0812">Transmembrane</keyword>
<dbReference type="PANTHER" id="PTHR43507:SF1">
    <property type="entry name" value="NADH-UBIQUINONE OXIDOREDUCTASE CHAIN 4"/>
    <property type="match status" value="1"/>
</dbReference>
<protein>
    <submittedName>
        <fullName evidence="9">NADH-quinone oxidoreductase subunit M</fullName>
    </submittedName>
</protein>
<feature type="transmembrane region" description="Helical" evidence="7">
    <location>
        <begin position="6"/>
        <end position="26"/>
    </location>
</feature>
<dbReference type="GO" id="GO:0012505">
    <property type="term" value="C:endomembrane system"/>
    <property type="evidence" value="ECO:0007669"/>
    <property type="project" value="UniProtKB-SubCell"/>
</dbReference>
<reference evidence="9" key="2">
    <citation type="submission" date="2020-09" db="EMBL/GenBank/DDBJ databases">
        <authorList>
            <person name="Sun Q."/>
            <person name="Zhou Y."/>
        </authorList>
    </citation>
    <scope>NUCLEOTIDE SEQUENCE</scope>
    <source>
        <strain evidence="9">CGMCC 1.14988</strain>
    </source>
</reference>
<evidence type="ECO:0000259" key="8">
    <source>
        <dbReference type="Pfam" id="PF00361"/>
    </source>
</evidence>
<sequence length="512" mass="55000">MDPQTAGWALIVALFLPLAGAGLLALMPARLDREIRWAGVGITAVAFALVVAITAAFDFGASGELQFQTDVSWIGAINANFHVALDGISLPLFFLTYLLPLLCAIYTTRILPAPGRPKAFLGLMLLLQTGMAGTFVAFDLILFFVFWELVLVPMFFLIGMWGGPRREYASVKFFLYTLFGSIFMLVAFLAIYFQGGATTWDIQALSAAGGVGGVTFQTWAFAGIFLGFAIKVPMWPFHTWLPDAHTEAPTVGSVLLAGVLLKMGTYGFIRIALPILPEGAMRFAPIIGVLAVIGIIYGSLCCLAQTDVKRLIAFSSVGHMGFVMLGIAAMNEAGIQAALFGNIAHGVVTGMLFFLAGSLHERYHTREIAEIGGGMFTKIPRYGVLLTYVAVASLGLPGLAGFWGEFTAMWAAISPGGGLADTYGGLYLALVVVAAIGTVLTAGYFLWLLQRMNLGRPTARWADEPLQDVMRVEWVSWMPLLVLILALGVYPRLVFGVQDAAVNNLMGWVLGG</sequence>
<dbReference type="Pfam" id="PF00361">
    <property type="entry name" value="Proton_antipo_M"/>
    <property type="match status" value="1"/>
</dbReference>
<dbReference type="GO" id="GO:0008137">
    <property type="term" value="F:NADH dehydrogenase (ubiquinone) activity"/>
    <property type="evidence" value="ECO:0007669"/>
    <property type="project" value="InterPro"/>
</dbReference>
<dbReference type="InterPro" id="IPR003918">
    <property type="entry name" value="NADH_UbQ_OxRdtase"/>
</dbReference>
<feature type="transmembrane region" description="Helical" evidence="7">
    <location>
        <begin position="119"/>
        <end position="138"/>
    </location>
</feature>
<evidence type="ECO:0000256" key="3">
    <source>
        <dbReference type="ARBA" id="ARBA00022692"/>
    </source>
</evidence>
<feature type="transmembrane region" description="Helical" evidence="7">
    <location>
        <begin position="311"/>
        <end position="329"/>
    </location>
</feature>
<name>A0A8J3AD80_9ACTN</name>
<dbReference type="EMBL" id="BMHA01000005">
    <property type="protein sequence ID" value="GGI05766.1"/>
    <property type="molecule type" value="Genomic_DNA"/>
</dbReference>
<dbReference type="InterPro" id="IPR001750">
    <property type="entry name" value="ND/Mrp_TM"/>
</dbReference>
<dbReference type="GO" id="GO:0003954">
    <property type="term" value="F:NADH dehydrogenase activity"/>
    <property type="evidence" value="ECO:0007669"/>
    <property type="project" value="TreeGrafter"/>
</dbReference>
<comment type="similarity">
    <text evidence="2">Belongs to the complex I subunit 4 family.</text>
</comment>
<feature type="transmembrane region" description="Helical" evidence="7">
    <location>
        <begin position="144"/>
        <end position="161"/>
    </location>
</feature>
<reference evidence="9" key="1">
    <citation type="journal article" date="2014" name="Int. J. Syst. Evol. Microbiol.">
        <title>Complete genome sequence of Corynebacterium casei LMG S-19264T (=DSM 44701T), isolated from a smear-ripened cheese.</title>
        <authorList>
            <consortium name="US DOE Joint Genome Institute (JGI-PGF)"/>
            <person name="Walter F."/>
            <person name="Albersmeier A."/>
            <person name="Kalinowski J."/>
            <person name="Ruckert C."/>
        </authorList>
    </citation>
    <scope>NUCLEOTIDE SEQUENCE</scope>
    <source>
        <strain evidence="9">CGMCC 1.14988</strain>
    </source>
</reference>
<dbReference type="RefSeq" id="WP_130648531.1">
    <property type="nucleotide sequence ID" value="NZ_BMHA01000005.1"/>
</dbReference>
<comment type="subcellular location">
    <subcellularLocation>
        <location evidence="1">Endomembrane system</location>
        <topology evidence="1">Multi-pass membrane protein</topology>
    </subcellularLocation>
    <subcellularLocation>
        <location evidence="6">Membrane</location>
        <topology evidence="6">Multi-pass membrane protein</topology>
    </subcellularLocation>
</comment>
<dbReference type="GO" id="GO:0015990">
    <property type="term" value="P:electron transport coupled proton transport"/>
    <property type="evidence" value="ECO:0007669"/>
    <property type="project" value="TreeGrafter"/>
</dbReference>
<evidence type="ECO:0000256" key="4">
    <source>
        <dbReference type="ARBA" id="ARBA00022989"/>
    </source>
</evidence>
<dbReference type="OrthoDB" id="9768329at2"/>
<evidence type="ECO:0000256" key="7">
    <source>
        <dbReference type="SAM" id="Phobius"/>
    </source>
</evidence>
<evidence type="ECO:0000313" key="9">
    <source>
        <dbReference type="EMBL" id="GGI05766.1"/>
    </source>
</evidence>
<feature type="transmembrane region" description="Helical" evidence="7">
    <location>
        <begin position="470"/>
        <end position="490"/>
    </location>
</feature>
<keyword evidence="10" id="KW-1185">Reference proteome</keyword>
<feature type="transmembrane region" description="Helical" evidence="7">
    <location>
        <begin position="88"/>
        <end position="107"/>
    </location>
</feature>
<dbReference type="Proteomes" id="UP000650511">
    <property type="component" value="Unassembled WGS sequence"/>
</dbReference>
<keyword evidence="4 7" id="KW-1133">Transmembrane helix</keyword>
<dbReference type="InterPro" id="IPR010227">
    <property type="entry name" value="NADH_Q_OxRdtase_chainM/4"/>
</dbReference>
<feature type="transmembrane region" description="Helical" evidence="7">
    <location>
        <begin position="251"/>
        <end position="271"/>
    </location>
</feature>